<evidence type="ECO:0000313" key="6">
    <source>
        <dbReference type="Proteomes" id="UP001589627"/>
    </source>
</evidence>
<dbReference type="InterPro" id="IPR036388">
    <property type="entry name" value="WH-like_DNA-bd_sf"/>
</dbReference>
<dbReference type="Pfam" id="PF07729">
    <property type="entry name" value="FCD"/>
    <property type="match status" value="1"/>
</dbReference>
<dbReference type="PROSITE" id="PS50949">
    <property type="entry name" value="HTH_GNTR"/>
    <property type="match status" value="1"/>
</dbReference>
<dbReference type="InterPro" id="IPR011711">
    <property type="entry name" value="GntR_C"/>
</dbReference>
<comment type="caution">
    <text evidence="5">The sequence shown here is derived from an EMBL/GenBank/DDBJ whole genome shotgun (WGS) entry which is preliminary data.</text>
</comment>
<gene>
    <name evidence="5" type="ORF">ACFFNX_35290</name>
</gene>
<dbReference type="InterPro" id="IPR036390">
    <property type="entry name" value="WH_DNA-bd_sf"/>
</dbReference>
<keyword evidence="3" id="KW-0804">Transcription</keyword>
<dbReference type="SMART" id="SM00895">
    <property type="entry name" value="FCD"/>
    <property type="match status" value="1"/>
</dbReference>
<dbReference type="PANTHER" id="PTHR43537:SF41">
    <property type="entry name" value="TRANSCRIPTIONAL REGULATORY PROTEIN"/>
    <property type="match status" value="1"/>
</dbReference>
<dbReference type="Gene3D" id="1.10.10.10">
    <property type="entry name" value="Winged helix-like DNA-binding domain superfamily/Winged helix DNA-binding domain"/>
    <property type="match status" value="1"/>
</dbReference>
<dbReference type="SMART" id="SM00345">
    <property type="entry name" value="HTH_GNTR"/>
    <property type="match status" value="1"/>
</dbReference>
<sequence length="216" mass="24067">MRPPTAQEAVLRELRDAIISGAIAPGTQLLQEEVAEQFGVSRVPVREALRILEGEGHLTHTAQRGYYVTALDIDDLVEIYRLRQLLESAAVRHTAPRLTEANLTAMRELIEKIDEAGAAEDIGGIARANRDFHFVLIDSPGQARLVRLIHQLWDVSSPYRSHYFAGKENRERLQKEHREILRAATAGDTEKVIELLDLHRGNAIAELAAAFGEPPS</sequence>
<dbReference type="SUPFAM" id="SSF48008">
    <property type="entry name" value="GntR ligand-binding domain-like"/>
    <property type="match status" value="1"/>
</dbReference>
<accession>A0ABV5YU10</accession>
<organism evidence="5 6">
    <name type="scientific">Actinoallomurus acaciae</name>
    <dbReference type="NCBI Taxonomy" id="502577"/>
    <lineage>
        <taxon>Bacteria</taxon>
        <taxon>Bacillati</taxon>
        <taxon>Actinomycetota</taxon>
        <taxon>Actinomycetes</taxon>
        <taxon>Streptosporangiales</taxon>
        <taxon>Thermomonosporaceae</taxon>
        <taxon>Actinoallomurus</taxon>
    </lineage>
</organism>
<dbReference type="EMBL" id="JBHLZP010000382">
    <property type="protein sequence ID" value="MFB9837452.1"/>
    <property type="molecule type" value="Genomic_DNA"/>
</dbReference>
<dbReference type="Proteomes" id="UP001589627">
    <property type="component" value="Unassembled WGS sequence"/>
</dbReference>
<dbReference type="CDD" id="cd07377">
    <property type="entry name" value="WHTH_GntR"/>
    <property type="match status" value="1"/>
</dbReference>
<dbReference type="RefSeq" id="WP_378210269.1">
    <property type="nucleotide sequence ID" value="NZ_JBHLZP010000382.1"/>
</dbReference>
<evidence type="ECO:0000313" key="5">
    <source>
        <dbReference type="EMBL" id="MFB9837452.1"/>
    </source>
</evidence>
<proteinExistence type="predicted"/>
<keyword evidence="6" id="KW-1185">Reference proteome</keyword>
<evidence type="ECO:0000256" key="1">
    <source>
        <dbReference type="ARBA" id="ARBA00023015"/>
    </source>
</evidence>
<keyword evidence="1" id="KW-0805">Transcription regulation</keyword>
<dbReference type="SUPFAM" id="SSF46785">
    <property type="entry name" value="Winged helix' DNA-binding domain"/>
    <property type="match status" value="1"/>
</dbReference>
<feature type="domain" description="HTH gntR-type" evidence="4">
    <location>
        <begin position="4"/>
        <end position="71"/>
    </location>
</feature>
<evidence type="ECO:0000256" key="2">
    <source>
        <dbReference type="ARBA" id="ARBA00023125"/>
    </source>
</evidence>
<reference evidence="5 6" key="1">
    <citation type="submission" date="2024-09" db="EMBL/GenBank/DDBJ databases">
        <authorList>
            <person name="Sun Q."/>
            <person name="Mori K."/>
        </authorList>
    </citation>
    <scope>NUCLEOTIDE SEQUENCE [LARGE SCALE GENOMIC DNA]</scope>
    <source>
        <strain evidence="5 6">TBRC 0563</strain>
    </source>
</reference>
<keyword evidence="2" id="KW-0238">DNA-binding</keyword>
<dbReference type="PRINTS" id="PR00035">
    <property type="entry name" value="HTHGNTR"/>
</dbReference>
<dbReference type="Gene3D" id="1.20.120.530">
    <property type="entry name" value="GntR ligand-binding domain-like"/>
    <property type="match status" value="1"/>
</dbReference>
<dbReference type="Pfam" id="PF00392">
    <property type="entry name" value="GntR"/>
    <property type="match status" value="1"/>
</dbReference>
<protein>
    <submittedName>
        <fullName evidence="5">GntR family transcriptional regulator</fullName>
    </submittedName>
</protein>
<dbReference type="InterPro" id="IPR000524">
    <property type="entry name" value="Tscrpt_reg_HTH_GntR"/>
</dbReference>
<evidence type="ECO:0000256" key="3">
    <source>
        <dbReference type="ARBA" id="ARBA00023163"/>
    </source>
</evidence>
<name>A0ABV5YU10_9ACTN</name>
<dbReference type="InterPro" id="IPR008920">
    <property type="entry name" value="TF_FadR/GntR_C"/>
</dbReference>
<dbReference type="PANTHER" id="PTHR43537">
    <property type="entry name" value="TRANSCRIPTIONAL REGULATOR, GNTR FAMILY"/>
    <property type="match status" value="1"/>
</dbReference>
<evidence type="ECO:0000259" key="4">
    <source>
        <dbReference type="PROSITE" id="PS50949"/>
    </source>
</evidence>